<reference evidence="1" key="1">
    <citation type="submission" date="2020-05" db="EMBL/GenBank/DDBJ databases">
        <title>WGS assembly of Panicum virgatum.</title>
        <authorList>
            <person name="Lovell J.T."/>
            <person name="Jenkins J."/>
            <person name="Shu S."/>
            <person name="Juenger T.E."/>
            <person name="Schmutz J."/>
        </authorList>
    </citation>
    <scope>NUCLEOTIDE SEQUENCE</scope>
    <source>
        <strain evidence="1">AP13</strain>
    </source>
</reference>
<dbReference type="Proteomes" id="UP000823388">
    <property type="component" value="Chromosome 9N"/>
</dbReference>
<evidence type="ECO:0000313" key="2">
    <source>
        <dbReference type="Proteomes" id="UP000823388"/>
    </source>
</evidence>
<gene>
    <name evidence="1" type="ORF">PVAP13_9NG774578</name>
</gene>
<protein>
    <submittedName>
        <fullName evidence="1">Uncharacterized protein</fullName>
    </submittedName>
</protein>
<dbReference type="EMBL" id="CM029054">
    <property type="protein sequence ID" value="KAG2542332.1"/>
    <property type="molecule type" value="Genomic_DNA"/>
</dbReference>
<name>A0A8T0N1W2_PANVG</name>
<keyword evidence="2" id="KW-1185">Reference proteome</keyword>
<proteinExistence type="predicted"/>
<comment type="caution">
    <text evidence="1">The sequence shown here is derived from an EMBL/GenBank/DDBJ whole genome shotgun (WGS) entry which is preliminary data.</text>
</comment>
<sequence>MGTVILALLKTSAAPSSITLSNCHQGSPWMCCAQQPPGHDQRILLLIPTHVRSFPASIYKKMLVKERMLDFLSGDELQRAGTPLFSPLFFPDKANTNVPPNKTCPNKEMIRFLNCPL</sequence>
<accession>A0A8T0N1W2</accession>
<organism evidence="1 2">
    <name type="scientific">Panicum virgatum</name>
    <name type="common">Blackwell switchgrass</name>
    <dbReference type="NCBI Taxonomy" id="38727"/>
    <lineage>
        <taxon>Eukaryota</taxon>
        <taxon>Viridiplantae</taxon>
        <taxon>Streptophyta</taxon>
        <taxon>Embryophyta</taxon>
        <taxon>Tracheophyta</taxon>
        <taxon>Spermatophyta</taxon>
        <taxon>Magnoliopsida</taxon>
        <taxon>Liliopsida</taxon>
        <taxon>Poales</taxon>
        <taxon>Poaceae</taxon>
        <taxon>PACMAD clade</taxon>
        <taxon>Panicoideae</taxon>
        <taxon>Panicodae</taxon>
        <taxon>Paniceae</taxon>
        <taxon>Panicinae</taxon>
        <taxon>Panicum</taxon>
        <taxon>Panicum sect. Hiantes</taxon>
    </lineage>
</organism>
<dbReference type="AlphaFoldDB" id="A0A8T0N1W2"/>
<evidence type="ECO:0000313" key="1">
    <source>
        <dbReference type="EMBL" id="KAG2542332.1"/>
    </source>
</evidence>